<dbReference type="AlphaFoldDB" id="A0AAE0YLE1"/>
<protein>
    <submittedName>
        <fullName evidence="2">Uncharacterized protein</fullName>
    </submittedName>
</protein>
<evidence type="ECO:0000313" key="2">
    <source>
        <dbReference type="EMBL" id="KAK3749533.1"/>
    </source>
</evidence>
<dbReference type="Proteomes" id="UP001283361">
    <property type="component" value="Unassembled WGS sequence"/>
</dbReference>
<name>A0AAE0YLE1_9GAST</name>
<evidence type="ECO:0000313" key="3">
    <source>
        <dbReference type="Proteomes" id="UP001283361"/>
    </source>
</evidence>
<reference evidence="2" key="1">
    <citation type="journal article" date="2023" name="G3 (Bethesda)">
        <title>A reference genome for the long-term kleptoplast-retaining sea slug Elysia crispata morphotype clarki.</title>
        <authorList>
            <person name="Eastman K.E."/>
            <person name="Pendleton A.L."/>
            <person name="Shaikh M.A."/>
            <person name="Suttiyut T."/>
            <person name="Ogas R."/>
            <person name="Tomko P."/>
            <person name="Gavelis G."/>
            <person name="Widhalm J.R."/>
            <person name="Wisecaver J.H."/>
        </authorList>
    </citation>
    <scope>NUCLEOTIDE SEQUENCE</scope>
    <source>
        <strain evidence="2">ECLA1</strain>
    </source>
</reference>
<accession>A0AAE0YLE1</accession>
<organism evidence="2 3">
    <name type="scientific">Elysia crispata</name>
    <name type="common">lettuce slug</name>
    <dbReference type="NCBI Taxonomy" id="231223"/>
    <lineage>
        <taxon>Eukaryota</taxon>
        <taxon>Metazoa</taxon>
        <taxon>Spiralia</taxon>
        <taxon>Lophotrochozoa</taxon>
        <taxon>Mollusca</taxon>
        <taxon>Gastropoda</taxon>
        <taxon>Heterobranchia</taxon>
        <taxon>Euthyneura</taxon>
        <taxon>Panpulmonata</taxon>
        <taxon>Sacoglossa</taxon>
        <taxon>Placobranchoidea</taxon>
        <taxon>Plakobranchidae</taxon>
        <taxon>Elysia</taxon>
    </lineage>
</organism>
<evidence type="ECO:0000256" key="1">
    <source>
        <dbReference type="SAM" id="MobiDB-lite"/>
    </source>
</evidence>
<comment type="caution">
    <text evidence="2">The sequence shown here is derived from an EMBL/GenBank/DDBJ whole genome shotgun (WGS) entry which is preliminary data.</text>
</comment>
<feature type="compositionally biased region" description="Basic and acidic residues" evidence="1">
    <location>
        <begin position="25"/>
        <end position="42"/>
    </location>
</feature>
<gene>
    <name evidence="2" type="ORF">RRG08_043438</name>
</gene>
<dbReference type="EMBL" id="JAWDGP010005937">
    <property type="protein sequence ID" value="KAK3749533.1"/>
    <property type="molecule type" value="Genomic_DNA"/>
</dbReference>
<keyword evidence="3" id="KW-1185">Reference proteome</keyword>
<sequence length="64" mass="7362">MSSTIEVFSFRMCQQCNTTCSSLSKENEEKLEEREEGREEHGIHKHTLSGVIPQLMRGNVHARD</sequence>
<feature type="region of interest" description="Disordered" evidence="1">
    <location>
        <begin position="24"/>
        <end position="64"/>
    </location>
</feature>
<proteinExistence type="predicted"/>